<dbReference type="PANTHER" id="PTHR43821">
    <property type="entry name" value="NAD(P)H NITROREDUCTASE YDJA-RELATED"/>
    <property type="match status" value="1"/>
</dbReference>
<dbReference type="EMBL" id="JBHTKZ010000002">
    <property type="protein sequence ID" value="MFD1180269.1"/>
    <property type="molecule type" value="Genomic_DNA"/>
</dbReference>
<sequence length="324" mass="36072">MALINEAAELYESEGTPQWRCIYAGTPESRERLADYMMAKMLDSRLGKLVPTKLIAKRVTDIPAHLIVVAESGADQRQSDENYAAACSIMQTLQLLAWERGLGALWDTEPFVQSESFLARIGVRQGERFVGILHMGYFDKAPKGRKRTPAEQKWTVLLGSGVLPGIPSDAAALSERSILETLNGAVWAPNDGLREPWRFIFVTGGESGGNVRASLPGSAKAHLLVVAKEESDPHKREEVYAAVCCLIQNFELLAKSKPWGVRRTRPEWIYDPQQCRHYGVEPGERIAAVLELGGEKAHPPAKLAVPRVIRFELLITCRFSRRRN</sequence>
<dbReference type="Gene3D" id="3.40.109.10">
    <property type="entry name" value="NADH Oxidase"/>
    <property type="match status" value="2"/>
</dbReference>
<keyword evidence="3" id="KW-1185">Reference proteome</keyword>
<feature type="domain" description="Nitroreductase" evidence="1">
    <location>
        <begin position="16"/>
        <end position="137"/>
    </location>
</feature>
<evidence type="ECO:0000313" key="2">
    <source>
        <dbReference type="EMBL" id="MFD1180269.1"/>
    </source>
</evidence>
<dbReference type="Proteomes" id="UP001597211">
    <property type="component" value="Unassembled WGS sequence"/>
</dbReference>
<gene>
    <name evidence="2" type="ORF">ACFQ2Z_02755</name>
</gene>
<evidence type="ECO:0000313" key="3">
    <source>
        <dbReference type="Proteomes" id="UP001597211"/>
    </source>
</evidence>
<protein>
    <submittedName>
        <fullName evidence="2">Nitroreductase family protein</fullName>
    </submittedName>
</protein>
<organism evidence="2 3">
    <name type="scientific">Paenibacillus timonensis</name>
    <dbReference type="NCBI Taxonomy" id="225915"/>
    <lineage>
        <taxon>Bacteria</taxon>
        <taxon>Bacillati</taxon>
        <taxon>Bacillota</taxon>
        <taxon>Bacilli</taxon>
        <taxon>Bacillales</taxon>
        <taxon>Paenibacillaceae</taxon>
        <taxon>Paenibacillus</taxon>
    </lineage>
</organism>
<name>A0ABW3S6I9_9BACL</name>
<evidence type="ECO:0000259" key="1">
    <source>
        <dbReference type="Pfam" id="PF00881"/>
    </source>
</evidence>
<dbReference type="InterPro" id="IPR029479">
    <property type="entry name" value="Nitroreductase"/>
</dbReference>
<accession>A0ABW3S6I9</accession>
<proteinExistence type="predicted"/>
<dbReference type="InterPro" id="IPR052530">
    <property type="entry name" value="NAD(P)H_nitroreductase"/>
</dbReference>
<comment type="caution">
    <text evidence="2">The sequence shown here is derived from an EMBL/GenBank/DDBJ whole genome shotgun (WGS) entry which is preliminary data.</text>
</comment>
<reference evidence="3" key="1">
    <citation type="journal article" date="2019" name="Int. J. Syst. Evol. Microbiol.">
        <title>The Global Catalogue of Microorganisms (GCM) 10K type strain sequencing project: providing services to taxonomists for standard genome sequencing and annotation.</title>
        <authorList>
            <consortium name="The Broad Institute Genomics Platform"/>
            <consortium name="The Broad Institute Genome Sequencing Center for Infectious Disease"/>
            <person name="Wu L."/>
            <person name="Ma J."/>
        </authorList>
    </citation>
    <scope>NUCLEOTIDE SEQUENCE [LARGE SCALE GENOMIC DNA]</scope>
    <source>
        <strain evidence="3">CCUG 48216</strain>
    </source>
</reference>
<dbReference type="SUPFAM" id="SSF55469">
    <property type="entry name" value="FMN-dependent nitroreductase-like"/>
    <property type="match status" value="2"/>
</dbReference>
<dbReference type="Pfam" id="PF00881">
    <property type="entry name" value="Nitroreductase"/>
    <property type="match status" value="1"/>
</dbReference>
<dbReference type="PANTHER" id="PTHR43821:SF1">
    <property type="entry name" value="NAD(P)H NITROREDUCTASE YDJA-RELATED"/>
    <property type="match status" value="1"/>
</dbReference>
<dbReference type="InterPro" id="IPR000415">
    <property type="entry name" value="Nitroreductase-like"/>
</dbReference>
<dbReference type="RefSeq" id="WP_240267431.1">
    <property type="nucleotide sequence ID" value="NZ_JAKSXN010000001.1"/>
</dbReference>